<keyword evidence="4" id="KW-1185">Reference proteome</keyword>
<feature type="domain" description="AAA+ ATPase" evidence="2">
    <location>
        <begin position="513"/>
        <end position="640"/>
    </location>
</feature>
<name>A0AA40A626_9PEZI</name>
<organism evidence="3 4">
    <name type="scientific">Lasiosphaeria miniovina</name>
    <dbReference type="NCBI Taxonomy" id="1954250"/>
    <lineage>
        <taxon>Eukaryota</taxon>
        <taxon>Fungi</taxon>
        <taxon>Dikarya</taxon>
        <taxon>Ascomycota</taxon>
        <taxon>Pezizomycotina</taxon>
        <taxon>Sordariomycetes</taxon>
        <taxon>Sordariomycetidae</taxon>
        <taxon>Sordariales</taxon>
        <taxon>Lasiosphaeriaceae</taxon>
        <taxon>Lasiosphaeria</taxon>
    </lineage>
</organism>
<feature type="region of interest" description="Disordered" evidence="1">
    <location>
        <begin position="663"/>
        <end position="753"/>
    </location>
</feature>
<protein>
    <recommendedName>
        <fullName evidence="2">AAA+ ATPase domain-containing protein</fullName>
    </recommendedName>
</protein>
<dbReference type="Proteomes" id="UP001172101">
    <property type="component" value="Unassembled WGS sequence"/>
</dbReference>
<feature type="region of interest" description="Disordered" evidence="1">
    <location>
        <begin position="388"/>
        <end position="410"/>
    </location>
</feature>
<dbReference type="PANTHER" id="PTHR46411:SF3">
    <property type="entry name" value="AAA+ ATPASE DOMAIN-CONTAINING PROTEIN"/>
    <property type="match status" value="1"/>
</dbReference>
<accession>A0AA40A626</accession>
<evidence type="ECO:0000256" key="1">
    <source>
        <dbReference type="SAM" id="MobiDB-lite"/>
    </source>
</evidence>
<feature type="compositionally biased region" description="Polar residues" evidence="1">
    <location>
        <begin position="727"/>
        <end position="738"/>
    </location>
</feature>
<dbReference type="Pfam" id="PF00004">
    <property type="entry name" value="AAA"/>
    <property type="match status" value="1"/>
</dbReference>
<proteinExistence type="predicted"/>
<evidence type="ECO:0000259" key="2">
    <source>
        <dbReference type="SMART" id="SM00382"/>
    </source>
</evidence>
<feature type="compositionally biased region" description="Basic and acidic residues" evidence="1">
    <location>
        <begin position="59"/>
        <end position="74"/>
    </location>
</feature>
<comment type="caution">
    <text evidence="3">The sequence shown here is derived from an EMBL/GenBank/DDBJ whole genome shotgun (WGS) entry which is preliminary data.</text>
</comment>
<dbReference type="RefSeq" id="XP_060293150.1">
    <property type="nucleotide sequence ID" value="XM_060445888.1"/>
</dbReference>
<evidence type="ECO:0000313" key="4">
    <source>
        <dbReference type="Proteomes" id="UP001172101"/>
    </source>
</evidence>
<dbReference type="InterPro" id="IPR054289">
    <property type="entry name" value="DUF7025"/>
</dbReference>
<gene>
    <name evidence="3" type="ORF">B0T26DRAFT_754993</name>
</gene>
<dbReference type="InterPro" id="IPR003959">
    <property type="entry name" value="ATPase_AAA_core"/>
</dbReference>
<dbReference type="SUPFAM" id="SSF52540">
    <property type="entry name" value="P-loop containing nucleoside triphosphate hydrolases"/>
    <property type="match status" value="1"/>
</dbReference>
<dbReference type="EMBL" id="JAUIRO010000006">
    <property type="protein sequence ID" value="KAK0709846.1"/>
    <property type="molecule type" value="Genomic_DNA"/>
</dbReference>
<sequence>MRLPRITRRGVSEKAWKLRYKIRTALKKSDKTLADFASSSSLGSPGDAKGVGITGAPAEGKDKTAAEDSKDAKDAGFGATPAVKTLYERRNSSDSSIDWVDYPPKQMSKSAARAQDRVAIKLYKVRDNEKPVVSGRFALKTFRIDVQNPQLVAALADILIKENEHLEPSDTATFREPFRSLFFCYDDIVAKYRAVPDGDQLKTHLLLLIKVLDDVFSELRAKRRGLLASGLISYKLAWTLFPKGAEVISWGRGNNTELVLKIVDTVFKLVPPPAQNVLVIRCKALRFNGEAFVWHDIDLEIAPWEGNKPITDLPYYPLSFMPDAEQTKKRLVERGKKVLEYQGLTYCLYSGIGIYHEDKRLEKHNVDGRILIDVVGFNKHHLAQGIREGKDPETRKNMVRGTGRPTQPPDRKALEKAKISKRLDAKERQKNKEAMLERESDLVFISPLIDGYALKNKLWLSFYVEDIKPMAWNDEAFGHLVYDEQQKDLVLAFVENHNRSAPLLGDVIRGKGEGLIVLLSGPPGTGKTLMAEAVADRTHRPLFYLQAEDLGINAAALGYNVKRVFQMATEWNAVILLDEADVFMAERDPHDIARNELVSIFLRELEYFRGIIFLTTNLYQTIDSAFRSRVSLHLLFKPLTIEARESVWRKFLERLPWPVRGEAQVEKGSSDDKEEYQSQEDVATATDGVNGETETKDFAADATPDSANTPSSPPEAASTRKEDDKNTSTTSFTANNIAAKSEPEQEQHDTDDDVRTAATFLSEEDFRELAAWQLNGREIKNAVKMVKAWCDAKGYELTLARLENGVRVTSPHASKLMHENDTSLYDD</sequence>
<reference evidence="3" key="1">
    <citation type="submission" date="2023-06" db="EMBL/GenBank/DDBJ databases">
        <title>Genome-scale phylogeny and comparative genomics of the fungal order Sordariales.</title>
        <authorList>
            <consortium name="Lawrence Berkeley National Laboratory"/>
            <person name="Hensen N."/>
            <person name="Bonometti L."/>
            <person name="Westerberg I."/>
            <person name="Brannstrom I.O."/>
            <person name="Guillou S."/>
            <person name="Cros-Aarteil S."/>
            <person name="Calhoun S."/>
            <person name="Haridas S."/>
            <person name="Kuo A."/>
            <person name="Mondo S."/>
            <person name="Pangilinan J."/>
            <person name="Riley R."/>
            <person name="LaButti K."/>
            <person name="Andreopoulos B."/>
            <person name="Lipzen A."/>
            <person name="Chen C."/>
            <person name="Yanf M."/>
            <person name="Daum C."/>
            <person name="Ng V."/>
            <person name="Clum A."/>
            <person name="Steindorff A."/>
            <person name="Ohm R."/>
            <person name="Martin F."/>
            <person name="Silar P."/>
            <person name="Natvig D."/>
            <person name="Lalanne C."/>
            <person name="Gautier V."/>
            <person name="Ament-velasquez S.L."/>
            <person name="Kruys A."/>
            <person name="Hutchinson M.I."/>
            <person name="Powell A.J."/>
            <person name="Barry K."/>
            <person name="Miller A.N."/>
            <person name="Grigoriev I.V."/>
            <person name="Debuchy R."/>
            <person name="Gladieux P."/>
            <person name="Thoren M.H."/>
            <person name="Johannesson H."/>
        </authorList>
    </citation>
    <scope>NUCLEOTIDE SEQUENCE</scope>
    <source>
        <strain evidence="3">SMH2392-1A</strain>
    </source>
</reference>
<dbReference type="GO" id="GO:0005524">
    <property type="term" value="F:ATP binding"/>
    <property type="evidence" value="ECO:0007669"/>
    <property type="project" value="InterPro"/>
</dbReference>
<dbReference type="GeneID" id="85329158"/>
<dbReference type="Gene3D" id="3.40.50.300">
    <property type="entry name" value="P-loop containing nucleotide triphosphate hydrolases"/>
    <property type="match status" value="1"/>
</dbReference>
<dbReference type="InterPro" id="IPR027417">
    <property type="entry name" value="P-loop_NTPase"/>
</dbReference>
<dbReference type="SMART" id="SM00382">
    <property type="entry name" value="AAA"/>
    <property type="match status" value="1"/>
</dbReference>
<dbReference type="PANTHER" id="PTHR46411">
    <property type="entry name" value="FAMILY ATPASE, PUTATIVE-RELATED"/>
    <property type="match status" value="1"/>
</dbReference>
<dbReference type="GO" id="GO:0016887">
    <property type="term" value="F:ATP hydrolysis activity"/>
    <property type="evidence" value="ECO:0007669"/>
    <property type="project" value="InterPro"/>
</dbReference>
<dbReference type="CDD" id="cd19481">
    <property type="entry name" value="RecA-like_protease"/>
    <property type="match status" value="1"/>
</dbReference>
<dbReference type="Pfam" id="PF22942">
    <property type="entry name" value="DUF7025"/>
    <property type="match status" value="1"/>
</dbReference>
<dbReference type="InterPro" id="IPR003593">
    <property type="entry name" value="AAA+_ATPase"/>
</dbReference>
<dbReference type="AlphaFoldDB" id="A0AA40A626"/>
<feature type="region of interest" description="Disordered" evidence="1">
    <location>
        <begin position="31"/>
        <end position="77"/>
    </location>
</feature>
<evidence type="ECO:0000313" key="3">
    <source>
        <dbReference type="EMBL" id="KAK0709846.1"/>
    </source>
</evidence>